<sequence length="408" mass="46967">MGDDYEYFRNKRADRVYLSRSLSDKQYRKTEDGDVEEFERPFRIVSKVVDCAESHQFFRDGKQVSLRITEGARQEIKAKFYEDTRGVATLTIQRYTVESGSPHSTYFTFINDEISILYNFLRNVPFLPLKDEQSAKLDDKFVESLVLSREQALELLNQQPDLLEELVRSRVTAREVAELSLRKEQLQEFERLLCDATYFEQRKRETSKGSGGSEAVWQQFFEKNTWIFGYGLNYVFNSTLDDRKLEQVVRGHDIAGAGKRVDALLKTHGLISAVSFGEIKTHATPLLKQVASPYRKECWQISDDLAGAIAQVQRSVQVSLASIRSRLDVRGEDGAPTGETLFLYQPRSFLVIGSLAEFRAEHGINEEKYSSFELFRRSVAAPEIITFDELFERARFIVEAGEHQRRDA</sequence>
<proteinExistence type="predicted"/>
<dbReference type="KEGG" id="bpz:BP1026B_II0421"/>
<dbReference type="PATRIC" id="fig|884204.6.peg.6582"/>
<organism evidence="2 3">
    <name type="scientific">Burkholderia pseudomallei (strain 1026b)</name>
    <dbReference type="NCBI Taxonomy" id="884204"/>
    <lineage>
        <taxon>Bacteria</taxon>
        <taxon>Pseudomonadati</taxon>
        <taxon>Pseudomonadota</taxon>
        <taxon>Betaproteobacteria</taxon>
        <taxon>Burkholderiales</taxon>
        <taxon>Burkholderiaceae</taxon>
        <taxon>Burkholderia</taxon>
        <taxon>pseudomallei group</taxon>
    </lineage>
</organism>
<feature type="domain" description="Shedu protein SduA C-terminal" evidence="1">
    <location>
        <begin position="213"/>
        <end position="390"/>
    </location>
</feature>
<protein>
    <recommendedName>
        <fullName evidence="1">Shedu protein SduA C-terminal domain-containing protein</fullName>
    </recommendedName>
</protein>
<evidence type="ECO:0000259" key="1">
    <source>
        <dbReference type="Pfam" id="PF14082"/>
    </source>
</evidence>
<dbReference type="EMBL" id="CP002834">
    <property type="protein sequence ID" value="AFI68693.1"/>
    <property type="molecule type" value="Genomic_DNA"/>
</dbReference>
<dbReference type="RefSeq" id="WP_004553154.1">
    <property type="nucleotide sequence ID" value="NC_017832.1"/>
</dbReference>
<evidence type="ECO:0000313" key="3">
    <source>
        <dbReference type="Proteomes" id="UP000010087"/>
    </source>
</evidence>
<dbReference type="Proteomes" id="UP000010087">
    <property type="component" value="Chromosome 2"/>
</dbReference>
<gene>
    <name evidence="2" type="ordered locus">BP1026B_II0421</name>
</gene>
<evidence type="ECO:0000313" key="2">
    <source>
        <dbReference type="EMBL" id="AFI68693.1"/>
    </source>
</evidence>
<reference evidence="2 3" key="1">
    <citation type="journal article" date="2012" name="PLoS ONE">
        <title>Evolution of Burkholderia pseudomallei in recurrent melioidosis.</title>
        <authorList>
            <person name="Hayden H.S."/>
            <person name="Lim R."/>
            <person name="Brittnacher M.J."/>
            <person name="Sims E.H."/>
            <person name="Ramage E.R."/>
            <person name="Fong C."/>
            <person name="Wu Z."/>
            <person name="Crist E."/>
            <person name="Chang J."/>
            <person name="Zhou Y."/>
            <person name="Radey M."/>
            <person name="Rohmer L."/>
            <person name="Haugen E."/>
            <person name="Gillett W."/>
            <person name="Wuthiekanun V."/>
            <person name="Peacock S.J."/>
            <person name="Kaul R."/>
            <person name="Miller S.I."/>
            <person name="Manoil C."/>
            <person name="Jacobs M.A."/>
        </authorList>
    </citation>
    <scope>NUCLEOTIDE SEQUENCE [LARGE SCALE GENOMIC DNA]</scope>
    <source>
        <strain evidence="2 3">1026b</strain>
    </source>
</reference>
<dbReference type="AlphaFoldDB" id="A0A0H3HWU8"/>
<name>A0A0H3HWU8_BURP2</name>
<dbReference type="Pfam" id="PF14082">
    <property type="entry name" value="SduA_C"/>
    <property type="match status" value="1"/>
</dbReference>
<accession>A0A0H3HWU8</accession>
<dbReference type="InterPro" id="IPR025359">
    <property type="entry name" value="SduA_C"/>
</dbReference>